<name>A0A0A2T705_9GAMM</name>
<comment type="cofactor">
    <cofactor evidence="1 5">
        <name>Zn(2+)</name>
        <dbReference type="ChEBI" id="CHEBI:29105"/>
    </cofactor>
</comment>
<feature type="domain" description="Enoyl reductase (ER)" evidence="6">
    <location>
        <begin position="14"/>
        <end position="342"/>
    </location>
</feature>
<dbReference type="InterPro" id="IPR047109">
    <property type="entry name" value="CAD-like"/>
</dbReference>
<proteinExistence type="inferred from homology"/>
<dbReference type="SUPFAM" id="SSF50129">
    <property type="entry name" value="GroES-like"/>
    <property type="match status" value="1"/>
</dbReference>
<dbReference type="PANTHER" id="PTHR42683">
    <property type="entry name" value="ALDEHYDE REDUCTASE"/>
    <property type="match status" value="1"/>
</dbReference>
<keyword evidence="4" id="KW-0560">Oxidoreductase</keyword>
<gene>
    <name evidence="7" type="ORF">EP47_04445</name>
</gene>
<comment type="similarity">
    <text evidence="5">Belongs to the zinc-containing alcohol dehydrogenase family.</text>
</comment>
<evidence type="ECO:0000256" key="1">
    <source>
        <dbReference type="ARBA" id="ARBA00001947"/>
    </source>
</evidence>
<keyword evidence="8" id="KW-1185">Reference proteome</keyword>
<dbReference type="GO" id="GO:0008106">
    <property type="term" value="F:alcohol dehydrogenase (NADP+) activity"/>
    <property type="evidence" value="ECO:0007669"/>
    <property type="project" value="UniProtKB-ARBA"/>
</dbReference>
<dbReference type="InterPro" id="IPR011032">
    <property type="entry name" value="GroES-like_sf"/>
</dbReference>
<dbReference type="Proteomes" id="UP000054422">
    <property type="component" value="Unassembled WGS sequence"/>
</dbReference>
<keyword evidence="3 5" id="KW-0862">Zinc</keyword>
<dbReference type="PROSITE" id="PS00059">
    <property type="entry name" value="ADH_ZINC"/>
    <property type="match status" value="1"/>
</dbReference>
<dbReference type="RefSeq" id="WP_035889404.1">
    <property type="nucleotide sequence ID" value="NZ_JNCF01000022.1"/>
</dbReference>
<dbReference type="SMART" id="SM00829">
    <property type="entry name" value="PKS_ER"/>
    <property type="match status" value="1"/>
</dbReference>
<dbReference type="STRING" id="1498499.EP47_04445"/>
<dbReference type="Pfam" id="PF00107">
    <property type="entry name" value="ADH_zinc_N"/>
    <property type="match status" value="1"/>
</dbReference>
<dbReference type="FunFam" id="3.40.50.720:FF:000022">
    <property type="entry name" value="Cinnamyl alcohol dehydrogenase"/>
    <property type="match status" value="1"/>
</dbReference>
<evidence type="ECO:0000256" key="3">
    <source>
        <dbReference type="ARBA" id="ARBA00022833"/>
    </source>
</evidence>
<dbReference type="Pfam" id="PF08240">
    <property type="entry name" value="ADH_N"/>
    <property type="match status" value="1"/>
</dbReference>
<dbReference type="Gene3D" id="3.40.50.720">
    <property type="entry name" value="NAD(P)-binding Rossmann-like Domain"/>
    <property type="match status" value="1"/>
</dbReference>
<dbReference type="InterPro" id="IPR020843">
    <property type="entry name" value="ER"/>
</dbReference>
<dbReference type="Gene3D" id="3.90.180.10">
    <property type="entry name" value="Medium-chain alcohol dehydrogenases, catalytic domain"/>
    <property type="match status" value="1"/>
</dbReference>
<evidence type="ECO:0000256" key="2">
    <source>
        <dbReference type="ARBA" id="ARBA00022723"/>
    </source>
</evidence>
<sequence length="348" mass="38153">MTETVGYAAHKAGAPLQRFVFERRSVGEEDIAIEILFCGICHSDLHQVNNDWQGSFYPMVPGHEIIGRVKEVGSKVRRFSIGDLVGVGCMVDSCRECIHCQHSEEQFCEPGNTYTYNSPDKYLGGMTYGGYSKYIVVSEDFVLKIDESLDPAAAAPLLCAGITTYSPLKRAKVGKMSKVGIVGLGGLGHMAVKLARAMGAFVTVFTTSENKIQAGKDLGANNVVLSTDKDAMQSLANQYDFILDTVSAKHDISQYLDLLKVDGQLTQVGLPSEPLEISMFPMIIKRLSVNGSLIGGIKETQEVLDFCASHQITSDIELIKIDEVNEAYQRLLKGDVKYRFVIDMSSLK</sequence>
<dbReference type="SUPFAM" id="SSF51735">
    <property type="entry name" value="NAD(P)-binding Rossmann-fold domains"/>
    <property type="match status" value="1"/>
</dbReference>
<evidence type="ECO:0000256" key="4">
    <source>
        <dbReference type="ARBA" id="ARBA00023002"/>
    </source>
</evidence>
<evidence type="ECO:0000313" key="7">
    <source>
        <dbReference type="EMBL" id="KGP63218.1"/>
    </source>
</evidence>
<reference evidence="7 8" key="1">
    <citation type="submission" date="2014-05" db="EMBL/GenBank/DDBJ databases">
        <authorList>
            <person name="Rizzardi K."/>
            <person name="Winiecka-Krusnell J."/>
            <person name="Ramliden M."/>
            <person name="Alm E."/>
            <person name="Andersson S."/>
            <person name="Byfors S."/>
        </authorList>
    </citation>
    <scope>NUCLEOTIDE SEQUENCE [LARGE SCALE GENOMIC DNA]</scope>
    <source>
        <strain evidence="7 8">LEGN</strain>
    </source>
</reference>
<dbReference type="InterPro" id="IPR013149">
    <property type="entry name" value="ADH-like_C"/>
</dbReference>
<dbReference type="InterPro" id="IPR036291">
    <property type="entry name" value="NAD(P)-bd_dom_sf"/>
</dbReference>
<keyword evidence="2 5" id="KW-0479">Metal-binding</keyword>
<evidence type="ECO:0000313" key="8">
    <source>
        <dbReference type="Proteomes" id="UP000054422"/>
    </source>
</evidence>
<comment type="caution">
    <text evidence="7">The sequence shown here is derived from an EMBL/GenBank/DDBJ whole genome shotgun (WGS) entry which is preliminary data.</text>
</comment>
<dbReference type="AlphaFoldDB" id="A0A0A2T705"/>
<dbReference type="InterPro" id="IPR013154">
    <property type="entry name" value="ADH-like_N"/>
</dbReference>
<dbReference type="CDD" id="cd05283">
    <property type="entry name" value="CAD1"/>
    <property type="match status" value="1"/>
</dbReference>
<dbReference type="EMBL" id="JNCF01000022">
    <property type="protein sequence ID" value="KGP63218.1"/>
    <property type="molecule type" value="Genomic_DNA"/>
</dbReference>
<accession>A0A0A2T705</accession>
<dbReference type="GO" id="GO:0008270">
    <property type="term" value="F:zinc ion binding"/>
    <property type="evidence" value="ECO:0007669"/>
    <property type="project" value="InterPro"/>
</dbReference>
<evidence type="ECO:0000256" key="5">
    <source>
        <dbReference type="RuleBase" id="RU361277"/>
    </source>
</evidence>
<dbReference type="OrthoDB" id="9771084at2"/>
<protein>
    <submittedName>
        <fullName evidence="7">Hydroxyacid dehydrogenase</fullName>
    </submittedName>
</protein>
<organism evidence="7 8">
    <name type="scientific">Legionella norrlandica</name>
    <dbReference type="NCBI Taxonomy" id="1498499"/>
    <lineage>
        <taxon>Bacteria</taxon>
        <taxon>Pseudomonadati</taxon>
        <taxon>Pseudomonadota</taxon>
        <taxon>Gammaproteobacteria</taxon>
        <taxon>Legionellales</taxon>
        <taxon>Legionellaceae</taxon>
        <taxon>Legionella</taxon>
    </lineage>
</organism>
<dbReference type="InterPro" id="IPR002328">
    <property type="entry name" value="ADH_Zn_CS"/>
</dbReference>
<evidence type="ECO:0000259" key="6">
    <source>
        <dbReference type="SMART" id="SM00829"/>
    </source>
</evidence>